<dbReference type="PANTHER" id="PTHR23290">
    <property type="entry name" value="RRNA N6-ADENOSINE-METHYLTRANSFERASE METTL5"/>
    <property type="match status" value="1"/>
</dbReference>
<dbReference type="PANTHER" id="PTHR23290:SF0">
    <property type="entry name" value="RRNA N6-ADENOSINE-METHYLTRANSFERASE METTL5"/>
    <property type="match status" value="1"/>
</dbReference>
<gene>
    <name evidence="1" type="ORF">FWK35_00017161</name>
</gene>
<keyword evidence="1" id="KW-0489">Methyltransferase</keyword>
<dbReference type="CDD" id="cd02440">
    <property type="entry name" value="AdoMet_MTases"/>
    <property type="match status" value="1"/>
</dbReference>
<dbReference type="Gene3D" id="3.40.50.150">
    <property type="entry name" value="Vaccinia Virus protein VP39"/>
    <property type="match status" value="1"/>
</dbReference>
<dbReference type="GO" id="GO:0008988">
    <property type="term" value="F:rRNA (adenine-N6-)-methyltransferase activity"/>
    <property type="evidence" value="ECO:0007669"/>
    <property type="project" value="TreeGrafter"/>
</dbReference>
<dbReference type="InterPro" id="IPR029063">
    <property type="entry name" value="SAM-dependent_MTases_sf"/>
</dbReference>
<keyword evidence="2" id="KW-1185">Reference proteome</keyword>
<accession>A0A6G0YVC8</accession>
<proteinExistence type="predicted"/>
<protein>
    <submittedName>
        <fullName evidence="1">Methyltransferase-like protein 5</fullName>
    </submittedName>
</protein>
<organism evidence="1 2">
    <name type="scientific">Aphis craccivora</name>
    <name type="common">Cowpea aphid</name>
    <dbReference type="NCBI Taxonomy" id="307492"/>
    <lineage>
        <taxon>Eukaryota</taxon>
        <taxon>Metazoa</taxon>
        <taxon>Ecdysozoa</taxon>
        <taxon>Arthropoda</taxon>
        <taxon>Hexapoda</taxon>
        <taxon>Insecta</taxon>
        <taxon>Pterygota</taxon>
        <taxon>Neoptera</taxon>
        <taxon>Paraneoptera</taxon>
        <taxon>Hemiptera</taxon>
        <taxon>Sternorrhyncha</taxon>
        <taxon>Aphidomorpha</taxon>
        <taxon>Aphidoidea</taxon>
        <taxon>Aphididae</taxon>
        <taxon>Aphidini</taxon>
        <taxon>Aphis</taxon>
        <taxon>Aphis</taxon>
    </lineage>
</organism>
<dbReference type="EMBL" id="VUJU01002303">
    <property type="protein sequence ID" value="KAF0761779.1"/>
    <property type="molecule type" value="Genomic_DNA"/>
</dbReference>
<comment type="caution">
    <text evidence="1">The sequence shown here is derived from an EMBL/GenBank/DDBJ whole genome shotgun (WGS) entry which is preliminary data.</text>
</comment>
<dbReference type="SUPFAM" id="SSF53335">
    <property type="entry name" value="S-adenosyl-L-methionine-dependent methyltransferases"/>
    <property type="match status" value="1"/>
</dbReference>
<dbReference type="Pfam" id="PF06325">
    <property type="entry name" value="PrmA"/>
    <property type="match status" value="1"/>
</dbReference>
<evidence type="ECO:0000313" key="1">
    <source>
        <dbReference type="EMBL" id="KAF0761779.1"/>
    </source>
</evidence>
<dbReference type="AlphaFoldDB" id="A0A6G0YVC8"/>
<evidence type="ECO:0000313" key="2">
    <source>
        <dbReference type="Proteomes" id="UP000478052"/>
    </source>
</evidence>
<dbReference type="Proteomes" id="UP000478052">
    <property type="component" value="Unassembled WGS sequence"/>
</dbReference>
<name>A0A6G0YVC8_APHCR</name>
<sequence>MYSNQNRKVLEDLELKKQILLKTGAIPTPPTVSHPTTPCMGKSGSHFQHAQALQSPGFFITTNSDFEIETLENPTIELEQYTTSSHIAARILHTAQFVYCDIIGTNKCIADLGCGSRILTIGAALLNARYCFDIDPSALLLSVENAADCDVSGQCEFILCDIIDIKQIDKSMQLKAFDTVTINPLFGTSEKGADLVFLKKCSRENMLYQRQNNWDVHRKVIAELSFDLPVSYKFHKQNSVDVQVNLICFTWNSNEYVLHYRD</sequence>
<reference evidence="1 2" key="1">
    <citation type="submission" date="2019-08" db="EMBL/GenBank/DDBJ databases">
        <title>Whole genome of Aphis craccivora.</title>
        <authorList>
            <person name="Voronova N.V."/>
            <person name="Shulinski R.S."/>
            <person name="Bandarenka Y.V."/>
            <person name="Zhorov D.G."/>
            <person name="Warner D."/>
        </authorList>
    </citation>
    <scope>NUCLEOTIDE SEQUENCE [LARGE SCALE GENOMIC DNA]</scope>
    <source>
        <strain evidence="1">180601</strain>
        <tissue evidence="1">Whole Body</tissue>
    </source>
</reference>
<keyword evidence="1" id="KW-0808">Transferase</keyword>
<dbReference type="InterPro" id="IPR051720">
    <property type="entry name" value="rRNA_MeTrfase/Polyamine_Synth"/>
</dbReference>
<dbReference type="OrthoDB" id="419617at2759"/>